<dbReference type="InterPro" id="IPR019734">
    <property type="entry name" value="TPR_rpt"/>
</dbReference>
<evidence type="ECO:0008006" key="6">
    <source>
        <dbReference type="Google" id="ProtNLM"/>
    </source>
</evidence>
<evidence type="ECO:0000256" key="1">
    <source>
        <dbReference type="PROSITE-ProRule" id="PRU00339"/>
    </source>
</evidence>
<gene>
    <name evidence="4" type="ORF">KS4_04380</name>
</gene>
<feature type="compositionally biased region" description="Basic and acidic residues" evidence="3">
    <location>
        <begin position="1"/>
        <end position="13"/>
    </location>
</feature>
<keyword evidence="5" id="KW-1185">Reference proteome</keyword>
<dbReference type="PROSITE" id="PS50005">
    <property type="entry name" value="TPR"/>
    <property type="match status" value="1"/>
</dbReference>
<keyword evidence="1" id="KW-0802">TPR repeat</keyword>
<dbReference type="KEGG" id="pcor:KS4_04380"/>
<dbReference type="EMBL" id="CP036425">
    <property type="protein sequence ID" value="QDU32406.1"/>
    <property type="molecule type" value="Genomic_DNA"/>
</dbReference>
<protein>
    <recommendedName>
        <fullName evidence="6">Tetratricopeptide repeat protein</fullName>
    </recommendedName>
</protein>
<sequence length="495" mass="56883">MALFGKKTEDQTKTKSKPKASGFKRDLKKARRFFEHANTYADSRNYDGAIEMYISGLKHDPDNMQVHDALLDVAKRRKVGGGKPASFMEKMKGGGSTPIEKMLHAEKIWLKDMLNCDLMADFMKNAVDSVEEDNDDLMIEDVAYWIGSQLIDFNTQQKKSDKLYKTALELFAEIGAYDKAVEASKWLVRNNSNNDKLRFQLKQLEAAEYSMRRDSGSGSFRDNIRDEEGQAITEIENATTVTLSQLDQLIAAKRADVEEEPNDTDRKLKLADALLRKEEMDSENEAIDIYQSVFDETSQYRYKVKIGDILMKQTNRKIRALREQLQDDTSNEQLKKDYQEARKQQLVFDLKEYDERVKNYPTDLGLKFELGRRQHQAGMIDDAIGTFQIAKQDPKRRSIASYFLGDCYLKKGWADEAIDTLKEGIQNHKVPDDRIALDLNYLLMDALEKAATKKENVELAKEARDIGSNILQANINYRDIKDRMNKLRALVDKLS</sequence>
<evidence type="ECO:0000313" key="5">
    <source>
        <dbReference type="Proteomes" id="UP000317369"/>
    </source>
</evidence>
<dbReference type="SUPFAM" id="SSF48452">
    <property type="entry name" value="TPR-like"/>
    <property type="match status" value="2"/>
</dbReference>
<reference evidence="4 5" key="1">
    <citation type="submission" date="2019-02" db="EMBL/GenBank/DDBJ databases">
        <title>Deep-cultivation of Planctomycetes and their phenomic and genomic characterization uncovers novel biology.</title>
        <authorList>
            <person name="Wiegand S."/>
            <person name="Jogler M."/>
            <person name="Boedeker C."/>
            <person name="Pinto D."/>
            <person name="Vollmers J."/>
            <person name="Rivas-Marin E."/>
            <person name="Kohn T."/>
            <person name="Peeters S.H."/>
            <person name="Heuer A."/>
            <person name="Rast P."/>
            <person name="Oberbeckmann S."/>
            <person name="Bunk B."/>
            <person name="Jeske O."/>
            <person name="Meyerdierks A."/>
            <person name="Storesund J.E."/>
            <person name="Kallscheuer N."/>
            <person name="Luecker S."/>
            <person name="Lage O.M."/>
            <person name="Pohl T."/>
            <person name="Merkel B.J."/>
            <person name="Hornburger P."/>
            <person name="Mueller R.-W."/>
            <person name="Bruemmer F."/>
            <person name="Labrenz M."/>
            <person name="Spormann A.M."/>
            <person name="Op den Camp H."/>
            <person name="Overmann J."/>
            <person name="Amann R."/>
            <person name="Jetten M.S.M."/>
            <person name="Mascher T."/>
            <person name="Medema M.H."/>
            <person name="Devos D.P."/>
            <person name="Kaster A.-K."/>
            <person name="Ovreas L."/>
            <person name="Rohde M."/>
            <person name="Galperin M.Y."/>
            <person name="Jogler C."/>
        </authorList>
    </citation>
    <scope>NUCLEOTIDE SEQUENCE [LARGE SCALE GENOMIC DNA]</scope>
    <source>
        <strain evidence="4 5">KS4</strain>
    </source>
</reference>
<evidence type="ECO:0000256" key="3">
    <source>
        <dbReference type="SAM" id="MobiDB-lite"/>
    </source>
</evidence>
<dbReference type="Gene3D" id="1.25.40.10">
    <property type="entry name" value="Tetratricopeptide repeat domain"/>
    <property type="match status" value="2"/>
</dbReference>
<dbReference type="RefSeq" id="WP_145073958.1">
    <property type="nucleotide sequence ID" value="NZ_CP036425.1"/>
</dbReference>
<feature type="repeat" description="TPR" evidence="1">
    <location>
        <begin position="30"/>
        <end position="63"/>
    </location>
</feature>
<organism evidence="4 5">
    <name type="scientific">Poriferisphaera corsica</name>
    <dbReference type="NCBI Taxonomy" id="2528020"/>
    <lineage>
        <taxon>Bacteria</taxon>
        <taxon>Pseudomonadati</taxon>
        <taxon>Planctomycetota</taxon>
        <taxon>Phycisphaerae</taxon>
        <taxon>Phycisphaerales</taxon>
        <taxon>Phycisphaeraceae</taxon>
        <taxon>Poriferisphaera</taxon>
    </lineage>
</organism>
<dbReference type="SMART" id="SM00028">
    <property type="entry name" value="TPR"/>
    <property type="match status" value="2"/>
</dbReference>
<feature type="region of interest" description="Disordered" evidence="3">
    <location>
        <begin position="1"/>
        <end position="23"/>
    </location>
</feature>
<dbReference type="InterPro" id="IPR011990">
    <property type="entry name" value="TPR-like_helical_dom_sf"/>
</dbReference>
<evidence type="ECO:0000313" key="4">
    <source>
        <dbReference type="EMBL" id="QDU32406.1"/>
    </source>
</evidence>
<accession>A0A517YQA2</accession>
<keyword evidence="2" id="KW-0175">Coiled coil</keyword>
<evidence type="ECO:0000256" key="2">
    <source>
        <dbReference type="SAM" id="Coils"/>
    </source>
</evidence>
<proteinExistence type="predicted"/>
<dbReference type="Pfam" id="PF13432">
    <property type="entry name" value="TPR_16"/>
    <property type="match status" value="1"/>
</dbReference>
<dbReference type="AlphaFoldDB" id="A0A517YQA2"/>
<dbReference type="OrthoDB" id="263522at2"/>
<feature type="coiled-coil region" evidence="2">
    <location>
        <begin position="443"/>
        <end position="490"/>
    </location>
</feature>
<dbReference type="Proteomes" id="UP000317369">
    <property type="component" value="Chromosome"/>
</dbReference>
<name>A0A517YQA2_9BACT</name>